<dbReference type="Pfam" id="PF01370">
    <property type="entry name" value="Epimerase"/>
    <property type="match status" value="1"/>
</dbReference>
<evidence type="ECO:0000259" key="2">
    <source>
        <dbReference type="Pfam" id="PF01370"/>
    </source>
</evidence>
<dbReference type="EMBL" id="CAKMMF010000029">
    <property type="protein sequence ID" value="CAH1217997.1"/>
    <property type="molecule type" value="Genomic_DNA"/>
</dbReference>
<comment type="caution">
    <text evidence="3">The sequence shown here is derived from an EMBL/GenBank/DDBJ whole genome shotgun (WGS) entry which is preliminary data.</text>
</comment>
<protein>
    <submittedName>
        <fullName evidence="3">UDP-glucose 4-epimerase</fullName>
        <ecNumber evidence="3">5.1.3.2</ecNumber>
    </submittedName>
</protein>
<evidence type="ECO:0000313" key="3">
    <source>
        <dbReference type="EMBL" id="CAH1217997.1"/>
    </source>
</evidence>
<dbReference type="InterPro" id="IPR001509">
    <property type="entry name" value="Epimerase_deHydtase"/>
</dbReference>
<dbReference type="Proteomes" id="UP000838686">
    <property type="component" value="Unassembled WGS sequence"/>
</dbReference>
<dbReference type="SUPFAM" id="SSF51735">
    <property type="entry name" value="NAD(P)-binding Rossmann-fold domains"/>
    <property type="match status" value="1"/>
</dbReference>
<dbReference type="Gene3D" id="3.90.25.10">
    <property type="entry name" value="UDP-galactose 4-epimerase, domain 1"/>
    <property type="match status" value="1"/>
</dbReference>
<keyword evidence="3" id="KW-0413">Isomerase</keyword>
<feature type="domain" description="NAD-dependent epimerase/dehydratase" evidence="2">
    <location>
        <begin position="3"/>
        <end position="221"/>
    </location>
</feature>
<dbReference type="GO" id="GO:0003978">
    <property type="term" value="F:UDP-glucose 4-epimerase activity"/>
    <property type="evidence" value="ECO:0007669"/>
    <property type="project" value="UniProtKB-EC"/>
</dbReference>
<keyword evidence="4" id="KW-1185">Reference proteome</keyword>
<dbReference type="Gene3D" id="3.40.50.720">
    <property type="entry name" value="NAD(P)-binding Rossmann-like Domain"/>
    <property type="match status" value="1"/>
</dbReference>
<name>A0ABN8H1D6_9BACL</name>
<comment type="similarity">
    <text evidence="1">Belongs to the NAD(P)-dependent epimerase/dehydratase family.</text>
</comment>
<dbReference type="RefSeq" id="WP_236344757.1">
    <property type="nucleotide sequence ID" value="NZ_CAKMMF010000029.1"/>
</dbReference>
<evidence type="ECO:0000313" key="4">
    <source>
        <dbReference type="Proteomes" id="UP000838686"/>
    </source>
</evidence>
<accession>A0ABN8H1D6</accession>
<proteinExistence type="inferred from homology"/>
<dbReference type="InterPro" id="IPR036291">
    <property type="entry name" value="NAD(P)-bd_dom_sf"/>
</dbReference>
<dbReference type="PANTHER" id="PTHR43000">
    <property type="entry name" value="DTDP-D-GLUCOSE 4,6-DEHYDRATASE-RELATED"/>
    <property type="match status" value="1"/>
</dbReference>
<dbReference type="EC" id="5.1.3.2" evidence="3"/>
<evidence type="ECO:0000256" key="1">
    <source>
        <dbReference type="ARBA" id="ARBA00007637"/>
    </source>
</evidence>
<gene>
    <name evidence="3" type="ORF">PAECIP111893_04344</name>
</gene>
<organism evidence="3 4">
    <name type="scientific">Paenibacillus plantiphilus</name>
    <dbReference type="NCBI Taxonomy" id="2905650"/>
    <lineage>
        <taxon>Bacteria</taxon>
        <taxon>Bacillati</taxon>
        <taxon>Bacillota</taxon>
        <taxon>Bacilli</taxon>
        <taxon>Bacillales</taxon>
        <taxon>Paenibacillaceae</taxon>
        <taxon>Paenibacillus</taxon>
    </lineage>
</organism>
<reference evidence="3" key="1">
    <citation type="submission" date="2022-01" db="EMBL/GenBank/DDBJ databases">
        <authorList>
            <person name="Criscuolo A."/>
        </authorList>
    </citation>
    <scope>NUCLEOTIDE SEQUENCE</scope>
    <source>
        <strain evidence="3">CIP111893</strain>
    </source>
</reference>
<sequence>MNVLITGGYGFIGSAVAERFYKEGHSIYIIDSLITGREEHVAIPHKSFLMNVEDPACDQIFQSVGFDIVVHLAAQIDVVTSINEPAVDTKTNILGLVNILNCASKNGVKKVIFASSAAVYGNASTLPLKEDEICETESMYGMNKRLGELYCEKWGQFYGLDTLCFRFANVYGPRQGNGGEGGVVSIFLQGVRDNRTLTVFGDGSQTRDFIYVHDVADAVYRGALSDATGVMNLSTNRETSINELIETIRSFATVKSPSYRESRLGDIDRSCLDNTQVKHQLDWVPLYTINEGLLLTYEWMTAAELEPAIEKK</sequence>